<dbReference type="WBParaSite" id="ES5_v2.g15828.t1">
    <property type="protein sequence ID" value="ES5_v2.g15828.t1"/>
    <property type="gene ID" value="ES5_v2.g15828"/>
</dbReference>
<reference evidence="2" key="1">
    <citation type="submission" date="2022-11" db="UniProtKB">
        <authorList>
            <consortium name="WormBaseParasite"/>
        </authorList>
    </citation>
    <scope>IDENTIFICATION</scope>
</reference>
<organism evidence="1 2">
    <name type="scientific">Panagrolaimus sp. ES5</name>
    <dbReference type="NCBI Taxonomy" id="591445"/>
    <lineage>
        <taxon>Eukaryota</taxon>
        <taxon>Metazoa</taxon>
        <taxon>Ecdysozoa</taxon>
        <taxon>Nematoda</taxon>
        <taxon>Chromadorea</taxon>
        <taxon>Rhabditida</taxon>
        <taxon>Tylenchina</taxon>
        <taxon>Panagrolaimomorpha</taxon>
        <taxon>Panagrolaimoidea</taxon>
        <taxon>Panagrolaimidae</taxon>
        <taxon>Panagrolaimus</taxon>
    </lineage>
</organism>
<name>A0AC34FFG1_9BILA</name>
<evidence type="ECO:0000313" key="2">
    <source>
        <dbReference type="WBParaSite" id="ES5_v2.g15828.t1"/>
    </source>
</evidence>
<protein>
    <submittedName>
        <fullName evidence="2">Sushi domain-containing protein</fullName>
    </submittedName>
</protein>
<evidence type="ECO:0000313" key="1">
    <source>
        <dbReference type="Proteomes" id="UP000887579"/>
    </source>
</evidence>
<sequence length="381" mass="43057">MVFLPPSYNTTCRSGQSLGTTTNYNNFSGTTRCYTTMGLLGTYNNDRTDDLTTLTGTITRATGDLNNAPSVQMIYENFGMHWLIDGKVDRIGNVLFQDRFKPIYNPLLFASPYYYPNFWPNYIDMNASRVFTLEQVQGDCMGVATCEYDYILTGRKEVGLATLAKQKEFLGLQKRGSKKLISCGPLLKKEGVIKIPPAANYLDGDTVTFSCKPKYFLHGDPVRTCHNGTWSPGWWVWCRDRNLEYALKWMTALLSIFGIVLVFIIFFCILWSIRRRKEADAIEAGKVRKFRNRNNPPTTRTISRTTSTTRKKDTQNPSFSTTNGVGGPASTRISYTNNGPNQEFRPPNPPLPPDFNNTASPYGPDAFYPIPKRQMFQSSAI</sequence>
<accession>A0AC34FFG1</accession>
<dbReference type="Proteomes" id="UP000887579">
    <property type="component" value="Unplaced"/>
</dbReference>
<proteinExistence type="predicted"/>